<evidence type="ECO:0000256" key="8">
    <source>
        <dbReference type="ARBA" id="ARBA00022848"/>
    </source>
</evidence>
<dbReference type="GO" id="GO:0005789">
    <property type="term" value="C:endoplasmic reticulum membrane"/>
    <property type="evidence" value="ECO:0007669"/>
    <property type="project" value="UniProtKB-SubCell"/>
</dbReference>
<dbReference type="InterPro" id="IPR017972">
    <property type="entry name" value="Cyt_P450_CS"/>
</dbReference>
<keyword evidence="12" id="KW-0472">Membrane</keyword>
<evidence type="ECO:0000256" key="12">
    <source>
        <dbReference type="ARBA" id="ARBA00023136"/>
    </source>
</evidence>
<evidence type="ECO:0000256" key="7">
    <source>
        <dbReference type="ARBA" id="ARBA00022824"/>
    </source>
</evidence>
<proteinExistence type="inferred from homology"/>
<dbReference type="InterPro" id="IPR002401">
    <property type="entry name" value="Cyt_P450_E_grp-I"/>
</dbReference>
<keyword evidence="16" id="KW-1185">Reference proteome</keyword>
<keyword evidence="9 14" id="KW-0560">Oxidoreductase</keyword>
<evidence type="ECO:0000256" key="14">
    <source>
        <dbReference type="RuleBase" id="RU000461"/>
    </source>
</evidence>
<dbReference type="PANTHER" id="PTHR24300:SF153">
    <property type="entry name" value="CYTOCHROME P450 2G1-LIKE-RELATED"/>
    <property type="match status" value="1"/>
</dbReference>
<dbReference type="InterPro" id="IPR050182">
    <property type="entry name" value="Cytochrome_P450_fam2"/>
</dbReference>
<dbReference type="GeneTree" id="ENSGT00940000162064"/>
<evidence type="ECO:0000256" key="9">
    <source>
        <dbReference type="ARBA" id="ARBA00023002"/>
    </source>
</evidence>
<dbReference type="GO" id="GO:0016712">
    <property type="term" value="F:oxidoreductase activity, acting on paired donors, with incorporation or reduction of molecular oxygen, reduced flavin or flavoprotein as one donor, and incorporation of one atom of oxygen"/>
    <property type="evidence" value="ECO:0007669"/>
    <property type="project" value="TreeGrafter"/>
</dbReference>
<comment type="subcellular location">
    <subcellularLocation>
        <location evidence="3">Endoplasmic reticulum membrane</location>
        <topology evidence="3">Peripheral membrane protein</topology>
    </subcellularLocation>
    <subcellularLocation>
        <location evidence="2">Microsome membrane</location>
        <topology evidence="2">Peripheral membrane protein</topology>
    </subcellularLocation>
</comment>
<protein>
    <submittedName>
        <fullName evidence="15">Uncharacterized protein</fullName>
    </submittedName>
</protein>
<evidence type="ECO:0000256" key="6">
    <source>
        <dbReference type="ARBA" id="ARBA00022723"/>
    </source>
</evidence>
<dbReference type="Ensembl" id="ENSOKIT00005093435.1">
    <property type="protein sequence ID" value="ENSOKIP00005087371.1"/>
    <property type="gene ID" value="ENSOKIG00005038112.1"/>
</dbReference>
<dbReference type="FunFam" id="1.10.630.10:FF:000238">
    <property type="entry name" value="Cytochrome P450 2A6"/>
    <property type="match status" value="1"/>
</dbReference>
<keyword evidence="6 13" id="KW-0479">Metal-binding</keyword>
<dbReference type="Gene3D" id="1.10.630.10">
    <property type="entry name" value="Cytochrome P450"/>
    <property type="match status" value="2"/>
</dbReference>
<reference evidence="15" key="2">
    <citation type="submission" date="2025-09" db="UniProtKB">
        <authorList>
            <consortium name="Ensembl"/>
        </authorList>
    </citation>
    <scope>IDENTIFICATION</scope>
</reference>
<dbReference type="GO" id="GO:0005506">
    <property type="term" value="F:iron ion binding"/>
    <property type="evidence" value="ECO:0007669"/>
    <property type="project" value="InterPro"/>
</dbReference>
<evidence type="ECO:0000313" key="16">
    <source>
        <dbReference type="Proteomes" id="UP000694557"/>
    </source>
</evidence>
<keyword evidence="5 13" id="KW-0349">Heme</keyword>
<evidence type="ECO:0000313" key="15">
    <source>
        <dbReference type="Ensembl" id="ENSOKIP00005087371.1"/>
    </source>
</evidence>
<dbReference type="PRINTS" id="PR00463">
    <property type="entry name" value="EP450I"/>
</dbReference>
<dbReference type="PRINTS" id="PR00385">
    <property type="entry name" value="P450"/>
</dbReference>
<keyword evidence="7" id="KW-0256">Endoplasmic reticulum</keyword>
<evidence type="ECO:0000256" key="11">
    <source>
        <dbReference type="ARBA" id="ARBA00023033"/>
    </source>
</evidence>
<dbReference type="PANTHER" id="PTHR24300">
    <property type="entry name" value="CYTOCHROME P450 508A4-RELATED"/>
    <property type="match status" value="1"/>
</dbReference>
<dbReference type="Pfam" id="PF00067">
    <property type="entry name" value="p450"/>
    <property type="match status" value="2"/>
</dbReference>
<evidence type="ECO:0000256" key="3">
    <source>
        <dbReference type="ARBA" id="ARBA00004406"/>
    </source>
</evidence>
<feature type="binding site" description="axial binding residue" evidence="13">
    <location>
        <position position="184"/>
    </location>
    <ligand>
        <name>heme</name>
        <dbReference type="ChEBI" id="CHEBI:30413"/>
    </ligand>
    <ligandPart>
        <name>Fe</name>
        <dbReference type="ChEBI" id="CHEBI:18248"/>
    </ligandPart>
</feature>
<organism evidence="15 16">
    <name type="scientific">Oncorhynchus kisutch</name>
    <name type="common">Coho salmon</name>
    <name type="synonym">Salmo kisutch</name>
    <dbReference type="NCBI Taxonomy" id="8019"/>
    <lineage>
        <taxon>Eukaryota</taxon>
        <taxon>Metazoa</taxon>
        <taxon>Chordata</taxon>
        <taxon>Craniata</taxon>
        <taxon>Vertebrata</taxon>
        <taxon>Euteleostomi</taxon>
        <taxon>Actinopterygii</taxon>
        <taxon>Neopterygii</taxon>
        <taxon>Teleostei</taxon>
        <taxon>Protacanthopterygii</taxon>
        <taxon>Salmoniformes</taxon>
        <taxon>Salmonidae</taxon>
        <taxon>Salmoninae</taxon>
        <taxon>Oncorhynchus</taxon>
    </lineage>
</organism>
<evidence type="ECO:0000256" key="5">
    <source>
        <dbReference type="ARBA" id="ARBA00022617"/>
    </source>
</evidence>
<dbReference type="InterPro" id="IPR036396">
    <property type="entry name" value="Cyt_P450_sf"/>
</dbReference>
<keyword evidence="11 14" id="KW-0503">Monooxygenase</keyword>
<evidence type="ECO:0000256" key="1">
    <source>
        <dbReference type="ARBA" id="ARBA00001971"/>
    </source>
</evidence>
<keyword evidence="10 13" id="KW-0408">Iron</keyword>
<evidence type="ECO:0000256" key="4">
    <source>
        <dbReference type="ARBA" id="ARBA00010617"/>
    </source>
</evidence>
<sequence>AGCAPVPFLVRATRGYGLAISNGERWRKLRRFTLTTLRDFGMGHKRMEEWIQEESQHLIDSLDGTKAVHMQQEIDTVIGRQRIPQMEDRKSLPFTDAVIHEVQRFLDIVPFNIPHYATKNISFRGYNIPQGTVIIPMIHSVLRDQAHWVTPTPTTFNPDHFLDQNGNFQKNPAFLAFSAGKRACVGESLARMEIFLFLVSLLQRFSFSCPGGPDNINLSPEFSSFANVPRHYQLIATRR</sequence>
<accession>A0A8C7JKL1</accession>
<evidence type="ECO:0000256" key="2">
    <source>
        <dbReference type="ARBA" id="ARBA00004174"/>
    </source>
</evidence>
<name>A0A8C7JKL1_ONCKI</name>
<keyword evidence="8" id="KW-0492">Microsome</keyword>
<evidence type="ECO:0000256" key="13">
    <source>
        <dbReference type="PIRSR" id="PIRSR602401-1"/>
    </source>
</evidence>
<reference evidence="15" key="1">
    <citation type="submission" date="2025-08" db="UniProtKB">
        <authorList>
            <consortium name="Ensembl"/>
        </authorList>
    </citation>
    <scope>IDENTIFICATION</scope>
</reference>
<dbReference type="GO" id="GO:0020037">
    <property type="term" value="F:heme binding"/>
    <property type="evidence" value="ECO:0007669"/>
    <property type="project" value="InterPro"/>
</dbReference>
<evidence type="ECO:0000256" key="10">
    <source>
        <dbReference type="ARBA" id="ARBA00023004"/>
    </source>
</evidence>
<dbReference type="AlphaFoldDB" id="A0A8C7JKL1"/>
<dbReference type="GO" id="GO:0006805">
    <property type="term" value="P:xenobiotic metabolic process"/>
    <property type="evidence" value="ECO:0007669"/>
    <property type="project" value="TreeGrafter"/>
</dbReference>
<dbReference type="GO" id="GO:0006082">
    <property type="term" value="P:organic acid metabolic process"/>
    <property type="evidence" value="ECO:0007669"/>
    <property type="project" value="TreeGrafter"/>
</dbReference>
<comment type="cofactor">
    <cofactor evidence="1 13">
        <name>heme</name>
        <dbReference type="ChEBI" id="CHEBI:30413"/>
    </cofactor>
</comment>
<dbReference type="Proteomes" id="UP000694557">
    <property type="component" value="Unassembled WGS sequence"/>
</dbReference>
<dbReference type="SUPFAM" id="SSF48264">
    <property type="entry name" value="Cytochrome P450"/>
    <property type="match status" value="2"/>
</dbReference>
<dbReference type="PROSITE" id="PS00086">
    <property type="entry name" value="CYTOCHROME_P450"/>
    <property type="match status" value="1"/>
</dbReference>
<comment type="similarity">
    <text evidence="4 14">Belongs to the cytochrome P450 family.</text>
</comment>
<dbReference type="InterPro" id="IPR001128">
    <property type="entry name" value="Cyt_P450"/>
</dbReference>